<organism evidence="1 2">
    <name type="scientific">Mortierella hygrophila</name>
    <dbReference type="NCBI Taxonomy" id="979708"/>
    <lineage>
        <taxon>Eukaryota</taxon>
        <taxon>Fungi</taxon>
        <taxon>Fungi incertae sedis</taxon>
        <taxon>Mucoromycota</taxon>
        <taxon>Mortierellomycotina</taxon>
        <taxon>Mortierellomycetes</taxon>
        <taxon>Mortierellales</taxon>
        <taxon>Mortierellaceae</taxon>
        <taxon>Mortierella</taxon>
    </lineage>
</organism>
<comment type="caution">
    <text evidence="1">The sequence shown here is derived from an EMBL/GenBank/DDBJ whole genome shotgun (WGS) entry which is preliminary data.</text>
</comment>
<reference evidence="1" key="1">
    <citation type="journal article" date="2020" name="Fungal Divers.">
        <title>Resolving the Mortierellaceae phylogeny through synthesis of multi-gene phylogenetics and phylogenomics.</title>
        <authorList>
            <person name="Vandepol N."/>
            <person name="Liber J."/>
            <person name="Desiro A."/>
            <person name="Na H."/>
            <person name="Kennedy M."/>
            <person name="Barry K."/>
            <person name="Grigoriev I.V."/>
            <person name="Miller A.N."/>
            <person name="O'Donnell K."/>
            <person name="Stajich J.E."/>
            <person name="Bonito G."/>
        </authorList>
    </citation>
    <scope>NUCLEOTIDE SEQUENCE</scope>
    <source>
        <strain evidence="1">NRRL 2591</strain>
    </source>
</reference>
<proteinExistence type="predicted"/>
<gene>
    <name evidence="1" type="ORF">EC957_010563</name>
</gene>
<protein>
    <submittedName>
        <fullName evidence="1">Uncharacterized protein</fullName>
    </submittedName>
</protein>
<keyword evidence="2" id="KW-1185">Reference proteome</keyword>
<name>A0A9P6FAN6_9FUNG</name>
<dbReference type="AlphaFoldDB" id="A0A9P6FAN6"/>
<dbReference type="Proteomes" id="UP000723463">
    <property type="component" value="Unassembled WGS sequence"/>
</dbReference>
<evidence type="ECO:0000313" key="2">
    <source>
        <dbReference type="Proteomes" id="UP000723463"/>
    </source>
</evidence>
<evidence type="ECO:0000313" key="1">
    <source>
        <dbReference type="EMBL" id="KAF9545700.1"/>
    </source>
</evidence>
<sequence>MATTAVTPTPTQTKLQVTDADERDGFVEYCKMRTCERMEAERTDGNLQHKDLLGIKLMAVTKRHESGIEKQEKQSRMSSIAMTTHDTLLRLSVLLESDRAKTGKLEEADVDQMRVIAIESKIEWRGFTDEMKMFWIERGSVKSTLNAWGSFLKTNNATVPEVHATGPARPPSNVHPHHH</sequence>
<dbReference type="EMBL" id="JAAAXW010000067">
    <property type="protein sequence ID" value="KAF9545700.1"/>
    <property type="molecule type" value="Genomic_DNA"/>
</dbReference>
<accession>A0A9P6FAN6</accession>